<sequence length="187" mass="20906">MLGDYFHTVITHIEKSDFGTGFIESAGHRETDVTISENEAIQNGSPSTFHAKGGTLSPYGEETRKAILSIFLGARIHDAAVMINVSDRTMRDRFLTYCKHTNSDKFERIYERAVHQGYSTPPVELFQPHVLEFFTEKDLPVLHSEAKVSSSAKEMAEEGLAQAKRELSLARIRLSVVEGMSRVLGCE</sequence>
<organism evidence="1 2">
    <name type="scientific">Vibrio owensii CAIM 1854 = LMG 25443</name>
    <dbReference type="NCBI Taxonomy" id="1229493"/>
    <lineage>
        <taxon>Bacteria</taxon>
        <taxon>Pseudomonadati</taxon>
        <taxon>Pseudomonadota</taxon>
        <taxon>Gammaproteobacteria</taxon>
        <taxon>Vibrionales</taxon>
        <taxon>Vibrionaceae</taxon>
        <taxon>Vibrio</taxon>
    </lineage>
</organism>
<dbReference type="PATRIC" id="fig|1229493.5.peg.3812"/>
<accession>A0A0C1VMD8</accession>
<evidence type="ECO:0000313" key="1">
    <source>
        <dbReference type="EMBL" id="KIF50988.1"/>
    </source>
</evidence>
<proteinExistence type="predicted"/>
<dbReference type="RefSeq" id="WP_020195282.1">
    <property type="nucleotide sequence ID" value="NZ_BAOH01000018.1"/>
</dbReference>
<dbReference type="EMBL" id="JPRD01000044">
    <property type="protein sequence ID" value="KIF50988.1"/>
    <property type="molecule type" value="Genomic_DNA"/>
</dbReference>
<name>A0A0C1VMD8_9VIBR</name>
<protein>
    <submittedName>
        <fullName evidence="1">Uncharacterized protein</fullName>
    </submittedName>
</protein>
<evidence type="ECO:0000313" key="2">
    <source>
        <dbReference type="Proteomes" id="UP000031586"/>
    </source>
</evidence>
<comment type="caution">
    <text evidence="1">The sequence shown here is derived from an EMBL/GenBank/DDBJ whole genome shotgun (WGS) entry which is preliminary data.</text>
</comment>
<gene>
    <name evidence="1" type="ORF">H735_22040</name>
</gene>
<dbReference type="AlphaFoldDB" id="A0A0C1VMD8"/>
<reference evidence="1 2" key="1">
    <citation type="submission" date="2014-07" db="EMBL/GenBank/DDBJ databases">
        <title>Unique and conserved regions in Vibrio harveyi and related species in comparison with the shrimp pathogen Vibrio harveyi CAIM 1792.</title>
        <authorList>
            <person name="Espinoza-Valles I."/>
            <person name="Vora G."/>
            <person name="Leekitcharoenphon P."/>
            <person name="Ussery D."/>
            <person name="Hoj L."/>
            <person name="Gomez-Gil B."/>
        </authorList>
    </citation>
    <scope>NUCLEOTIDE SEQUENCE [LARGE SCALE GENOMIC DNA]</scope>
    <source>
        <strain evidence="2">CAIM 1854 / LMG 25443</strain>
    </source>
</reference>
<dbReference type="Proteomes" id="UP000031586">
    <property type="component" value="Unassembled WGS sequence"/>
</dbReference>